<dbReference type="EMBL" id="JBBNAG010000003">
    <property type="protein sequence ID" value="KAK9147823.1"/>
    <property type="molecule type" value="Genomic_DNA"/>
</dbReference>
<dbReference type="PROSITE" id="PS51502">
    <property type="entry name" value="S_R_A_B_BARREL"/>
    <property type="match status" value="2"/>
</dbReference>
<comment type="subunit">
    <text evidence="1">Homodimer.</text>
</comment>
<evidence type="ECO:0000313" key="3">
    <source>
        <dbReference type="EMBL" id="KAK9147823.1"/>
    </source>
</evidence>
<sequence length="286" mass="32436">MQLALTAQLAFATCPSFFSSSERSLNNGLGNRVGRLNPLRLCCSVSNGWGSGIDSESYEFSRKRKVVEHICLLKAKDDLSDEQEKDMLDYLYTSQYQMRGIIATTLGRIENQNPDGYTHAVFMRFQMKEDVARFYQNSSYLGVLKNHVMPYCHVLTNVDYESEVEDDILPIFRKGEDFNYGVEYMILIAIAENAPREQIDDALGDLEKLKVELPSLIVQSTQGSNLNISDSEYTHAAVVRFRSAEAFNMFLGDSKYRDIWASKFQTITHKALAVHFSVDPVGTEIM</sequence>
<feature type="domain" description="Stress-response A/B barrel" evidence="2">
    <location>
        <begin position="67"/>
        <end position="160"/>
    </location>
</feature>
<dbReference type="SMART" id="SM00886">
    <property type="entry name" value="Dabb"/>
    <property type="match status" value="2"/>
</dbReference>
<keyword evidence="4" id="KW-1185">Reference proteome</keyword>
<dbReference type="PANTHER" id="PTHR33178:SF5">
    <property type="entry name" value="EXPRESSED PROTEIN"/>
    <property type="match status" value="1"/>
</dbReference>
<feature type="domain" description="Stress-response A/B barrel" evidence="2">
    <location>
        <begin position="182"/>
        <end position="276"/>
    </location>
</feature>
<dbReference type="Gene3D" id="3.30.70.100">
    <property type="match status" value="2"/>
</dbReference>
<dbReference type="InterPro" id="IPR044662">
    <property type="entry name" value="HS1/DABB1-like"/>
</dbReference>
<dbReference type="SUPFAM" id="SSF54909">
    <property type="entry name" value="Dimeric alpha+beta barrel"/>
    <property type="match status" value="2"/>
</dbReference>
<name>A0AAP0K863_9MAGN</name>
<dbReference type="InterPro" id="IPR011008">
    <property type="entry name" value="Dimeric_a/b-barrel"/>
</dbReference>
<gene>
    <name evidence="3" type="ORF">Scep_006580</name>
</gene>
<evidence type="ECO:0000256" key="1">
    <source>
        <dbReference type="ARBA" id="ARBA00011738"/>
    </source>
</evidence>
<comment type="caution">
    <text evidence="3">The sequence shown here is derived from an EMBL/GenBank/DDBJ whole genome shotgun (WGS) entry which is preliminary data.</text>
</comment>
<evidence type="ECO:0000259" key="2">
    <source>
        <dbReference type="PROSITE" id="PS51502"/>
    </source>
</evidence>
<dbReference type="Pfam" id="PF07876">
    <property type="entry name" value="Dabb"/>
    <property type="match status" value="2"/>
</dbReference>
<reference evidence="3 4" key="1">
    <citation type="submission" date="2024-01" db="EMBL/GenBank/DDBJ databases">
        <title>Genome assemblies of Stephania.</title>
        <authorList>
            <person name="Yang L."/>
        </authorList>
    </citation>
    <scope>NUCLEOTIDE SEQUENCE [LARGE SCALE GENOMIC DNA]</scope>
    <source>
        <strain evidence="3">JXDWG</strain>
        <tissue evidence="3">Leaf</tissue>
    </source>
</reference>
<protein>
    <recommendedName>
        <fullName evidence="2">Stress-response A/B barrel domain-containing protein</fullName>
    </recommendedName>
</protein>
<dbReference type="Proteomes" id="UP001419268">
    <property type="component" value="Unassembled WGS sequence"/>
</dbReference>
<dbReference type="AlphaFoldDB" id="A0AAP0K863"/>
<proteinExistence type="predicted"/>
<evidence type="ECO:0000313" key="4">
    <source>
        <dbReference type="Proteomes" id="UP001419268"/>
    </source>
</evidence>
<dbReference type="PANTHER" id="PTHR33178">
    <property type="match status" value="1"/>
</dbReference>
<organism evidence="3 4">
    <name type="scientific">Stephania cephalantha</name>
    <dbReference type="NCBI Taxonomy" id="152367"/>
    <lineage>
        <taxon>Eukaryota</taxon>
        <taxon>Viridiplantae</taxon>
        <taxon>Streptophyta</taxon>
        <taxon>Embryophyta</taxon>
        <taxon>Tracheophyta</taxon>
        <taxon>Spermatophyta</taxon>
        <taxon>Magnoliopsida</taxon>
        <taxon>Ranunculales</taxon>
        <taxon>Menispermaceae</taxon>
        <taxon>Menispermoideae</taxon>
        <taxon>Cissampelideae</taxon>
        <taxon>Stephania</taxon>
    </lineage>
</organism>
<accession>A0AAP0K863</accession>
<dbReference type="InterPro" id="IPR013097">
    <property type="entry name" value="Dabb"/>
</dbReference>